<dbReference type="Proteomes" id="UP000029385">
    <property type="component" value="Unassembled WGS sequence"/>
</dbReference>
<organism evidence="1 2">
    <name type="scientific">Arenimonas oryziterrae DSM 21050 = YC6267</name>
    <dbReference type="NCBI Taxonomy" id="1121015"/>
    <lineage>
        <taxon>Bacteria</taxon>
        <taxon>Pseudomonadati</taxon>
        <taxon>Pseudomonadota</taxon>
        <taxon>Gammaproteobacteria</taxon>
        <taxon>Lysobacterales</taxon>
        <taxon>Lysobacteraceae</taxon>
        <taxon>Arenimonas</taxon>
    </lineage>
</organism>
<gene>
    <name evidence="1" type="ORF">N789_08415</name>
</gene>
<keyword evidence="2" id="KW-1185">Reference proteome</keyword>
<protein>
    <submittedName>
        <fullName evidence="1">Uncharacterized protein</fullName>
    </submittedName>
</protein>
<dbReference type="NCBIfam" id="TIGR04509">
    <property type="entry name" value="mod_pep_NH_fam"/>
    <property type="match status" value="1"/>
</dbReference>
<comment type="caution">
    <text evidence="1">The sequence shown here is derived from an EMBL/GenBank/DDBJ whole genome shotgun (WGS) entry which is preliminary data.</text>
</comment>
<name>A0A091AUM9_9GAMM</name>
<proteinExistence type="predicted"/>
<reference evidence="1 2" key="1">
    <citation type="submission" date="2013-09" db="EMBL/GenBank/DDBJ databases">
        <title>Genome sequencing of Arenimonas oryziterrae.</title>
        <authorList>
            <person name="Chen F."/>
            <person name="Wang G."/>
        </authorList>
    </citation>
    <scope>NUCLEOTIDE SEQUENCE [LARGE SCALE GENOMIC DNA]</scope>
    <source>
        <strain evidence="1 2">YC6267</strain>
    </source>
</reference>
<dbReference type="InterPro" id="IPR030976">
    <property type="entry name" value="Mod_pep_NH_fam"/>
</dbReference>
<sequence>MSNNLSPKVVDALLDKLSSDDDFRALFQKNPRAALRQVGHVTPEEDRDVRGADPVLCCYNLHGLADKETIKQGRSRIHAALVAPPKPQAVFDLCATQSKA</sequence>
<evidence type="ECO:0000313" key="1">
    <source>
        <dbReference type="EMBL" id="KFN43963.1"/>
    </source>
</evidence>
<evidence type="ECO:0000313" key="2">
    <source>
        <dbReference type="Proteomes" id="UP000029385"/>
    </source>
</evidence>
<dbReference type="PATRIC" id="fig|1121015.4.peg.1177"/>
<dbReference type="EMBL" id="AVCI01000004">
    <property type="protein sequence ID" value="KFN43963.1"/>
    <property type="molecule type" value="Genomic_DNA"/>
</dbReference>
<accession>A0A091AUM9</accession>
<dbReference type="AlphaFoldDB" id="A0A091AUM9"/>
<dbReference type="RefSeq" id="WP_022969747.1">
    <property type="nucleotide sequence ID" value="NZ_ATVD01000003.1"/>
</dbReference>